<dbReference type="AlphaFoldDB" id="A0A368XKV2"/>
<evidence type="ECO:0000256" key="4">
    <source>
        <dbReference type="ARBA" id="ARBA00022741"/>
    </source>
</evidence>
<sequence>MLERGGQLLFDKLTLRLHEPRIGLIGDNGAGKSSLLRLIAGLEQPQSGTVRVHGLDARRERAALPRQVGLMFQNPDDQIICPTVEEEVGFTLSAQGVPRRQARQQARDFLQARGLGHWSERAIAELSQGQRQQVCLLALQIGRPATLLLDEPFASLDLPSQYRLSHQILAGAQQLVFSTHVLDQVRGFERVLWLDRGRVREDGPGHEVCDAYRADVQRRADAMPACMDALPC</sequence>
<dbReference type="InterPro" id="IPR015856">
    <property type="entry name" value="ABC_transpr_CbiO/EcfA_su"/>
</dbReference>
<evidence type="ECO:0000256" key="1">
    <source>
        <dbReference type="ARBA" id="ARBA00005417"/>
    </source>
</evidence>
<dbReference type="Gene3D" id="3.40.50.300">
    <property type="entry name" value="P-loop containing nucleotide triphosphate hydrolases"/>
    <property type="match status" value="1"/>
</dbReference>
<evidence type="ECO:0000313" key="7">
    <source>
        <dbReference type="EMBL" id="RCW68593.1"/>
    </source>
</evidence>
<keyword evidence="8" id="KW-1185">Reference proteome</keyword>
<dbReference type="GO" id="GO:0042626">
    <property type="term" value="F:ATPase-coupled transmembrane transporter activity"/>
    <property type="evidence" value="ECO:0007669"/>
    <property type="project" value="TreeGrafter"/>
</dbReference>
<keyword evidence="3" id="KW-1003">Cell membrane</keyword>
<dbReference type="InterPro" id="IPR027417">
    <property type="entry name" value="P-loop_NTPase"/>
</dbReference>
<dbReference type="InterPro" id="IPR003593">
    <property type="entry name" value="AAA+_ATPase"/>
</dbReference>
<dbReference type="EMBL" id="QPJK01000007">
    <property type="protein sequence ID" value="RCW68593.1"/>
    <property type="molecule type" value="Genomic_DNA"/>
</dbReference>
<accession>A0A368XKV2</accession>
<dbReference type="Proteomes" id="UP000252884">
    <property type="component" value="Unassembled WGS sequence"/>
</dbReference>
<organism evidence="7 8">
    <name type="scientific">Pseudorhodoferax soli</name>
    <dbReference type="NCBI Taxonomy" id="545864"/>
    <lineage>
        <taxon>Bacteria</taxon>
        <taxon>Pseudomonadati</taxon>
        <taxon>Pseudomonadota</taxon>
        <taxon>Betaproteobacteria</taxon>
        <taxon>Burkholderiales</taxon>
        <taxon>Comamonadaceae</taxon>
    </lineage>
</organism>
<reference evidence="7 8" key="1">
    <citation type="submission" date="2018-07" db="EMBL/GenBank/DDBJ databases">
        <title>Genomic Encyclopedia of Type Strains, Phase IV (KMG-IV): sequencing the most valuable type-strain genomes for metagenomic binning, comparative biology and taxonomic classification.</title>
        <authorList>
            <person name="Goeker M."/>
        </authorList>
    </citation>
    <scope>NUCLEOTIDE SEQUENCE [LARGE SCALE GENOMIC DNA]</scope>
    <source>
        <strain evidence="7 8">DSM 21634</strain>
    </source>
</reference>
<keyword evidence="3" id="KW-0472">Membrane</keyword>
<evidence type="ECO:0000256" key="3">
    <source>
        <dbReference type="ARBA" id="ARBA00022475"/>
    </source>
</evidence>
<dbReference type="SMART" id="SM00382">
    <property type="entry name" value="AAA"/>
    <property type="match status" value="1"/>
</dbReference>
<dbReference type="InterPro" id="IPR050095">
    <property type="entry name" value="ECF_ABC_transporter_ATP-bd"/>
</dbReference>
<keyword evidence="5 7" id="KW-0067">ATP-binding</keyword>
<name>A0A368XKV2_9BURK</name>
<protein>
    <submittedName>
        <fullName evidence="7">Biotin transport system ATP-binding protein</fullName>
    </submittedName>
</protein>
<dbReference type="CDD" id="cd03225">
    <property type="entry name" value="ABC_cobalt_CbiO_domain1"/>
    <property type="match status" value="1"/>
</dbReference>
<dbReference type="InterPro" id="IPR003439">
    <property type="entry name" value="ABC_transporter-like_ATP-bd"/>
</dbReference>
<dbReference type="GO" id="GO:0005524">
    <property type="term" value="F:ATP binding"/>
    <property type="evidence" value="ECO:0007669"/>
    <property type="project" value="UniProtKB-KW"/>
</dbReference>
<evidence type="ECO:0000256" key="2">
    <source>
        <dbReference type="ARBA" id="ARBA00022448"/>
    </source>
</evidence>
<gene>
    <name evidence="7" type="ORF">DES41_107114</name>
</gene>
<comment type="similarity">
    <text evidence="1">Belongs to the ABC transporter superfamily.</text>
</comment>
<dbReference type="Pfam" id="PF00005">
    <property type="entry name" value="ABC_tran"/>
    <property type="match status" value="1"/>
</dbReference>
<dbReference type="PANTHER" id="PTHR43553">
    <property type="entry name" value="HEAVY METAL TRANSPORTER"/>
    <property type="match status" value="1"/>
</dbReference>
<dbReference type="GO" id="GO:0016887">
    <property type="term" value="F:ATP hydrolysis activity"/>
    <property type="evidence" value="ECO:0007669"/>
    <property type="project" value="InterPro"/>
</dbReference>
<dbReference type="PROSITE" id="PS50893">
    <property type="entry name" value="ABC_TRANSPORTER_2"/>
    <property type="match status" value="1"/>
</dbReference>
<keyword evidence="4" id="KW-0547">Nucleotide-binding</keyword>
<proteinExistence type="inferred from homology"/>
<dbReference type="GO" id="GO:0043190">
    <property type="term" value="C:ATP-binding cassette (ABC) transporter complex"/>
    <property type="evidence" value="ECO:0007669"/>
    <property type="project" value="TreeGrafter"/>
</dbReference>
<dbReference type="SUPFAM" id="SSF52540">
    <property type="entry name" value="P-loop containing nucleoside triphosphate hydrolases"/>
    <property type="match status" value="1"/>
</dbReference>
<evidence type="ECO:0000256" key="5">
    <source>
        <dbReference type="ARBA" id="ARBA00022840"/>
    </source>
</evidence>
<comment type="caution">
    <text evidence="7">The sequence shown here is derived from an EMBL/GenBank/DDBJ whole genome shotgun (WGS) entry which is preliminary data.</text>
</comment>
<evidence type="ECO:0000313" key="8">
    <source>
        <dbReference type="Proteomes" id="UP000252884"/>
    </source>
</evidence>
<feature type="domain" description="ABC transporter" evidence="6">
    <location>
        <begin position="2"/>
        <end position="221"/>
    </location>
</feature>
<keyword evidence="2" id="KW-0813">Transport</keyword>
<evidence type="ECO:0000259" key="6">
    <source>
        <dbReference type="PROSITE" id="PS50893"/>
    </source>
</evidence>
<dbReference type="PANTHER" id="PTHR43553:SF24">
    <property type="entry name" value="ENERGY-COUPLING FACTOR TRANSPORTER ATP-BINDING PROTEIN ECFA1"/>
    <property type="match status" value="1"/>
</dbReference>